<dbReference type="GeneID" id="14907381"/>
<proteinExistence type="predicted"/>
<sequence length="102" mass="12590">MMDLNNSQENMKFNQVSIKIKRNKRHRYFNNNNKINNNTNKIIILIQDKVWIIQQEILMVYQIEFMILKYKKFLKRIIQINQSLQKIRILQEIQIQKTKQII</sequence>
<accession>G0QU60</accession>
<reference evidence="1 2" key="1">
    <citation type="submission" date="2011-07" db="EMBL/GenBank/DDBJ databases">
        <authorList>
            <person name="Coyne R."/>
            <person name="Brami D."/>
            <person name="Johnson J."/>
            <person name="Hostetler J."/>
            <person name="Hannick L."/>
            <person name="Clark T."/>
            <person name="Cassidy-Hanley D."/>
            <person name="Inman J."/>
        </authorList>
    </citation>
    <scope>NUCLEOTIDE SEQUENCE [LARGE SCALE GENOMIC DNA]</scope>
    <source>
        <strain evidence="1 2">G5</strain>
    </source>
</reference>
<dbReference type="AlphaFoldDB" id="G0QU60"/>
<keyword evidence="2" id="KW-1185">Reference proteome</keyword>
<gene>
    <name evidence="1" type="ORF">IMG5_115010</name>
</gene>
<organism evidence="1 2">
    <name type="scientific">Ichthyophthirius multifiliis</name>
    <name type="common">White spot disease agent</name>
    <name type="synonym">Ich</name>
    <dbReference type="NCBI Taxonomy" id="5932"/>
    <lineage>
        <taxon>Eukaryota</taxon>
        <taxon>Sar</taxon>
        <taxon>Alveolata</taxon>
        <taxon>Ciliophora</taxon>
        <taxon>Intramacronucleata</taxon>
        <taxon>Oligohymenophorea</taxon>
        <taxon>Hymenostomatida</taxon>
        <taxon>Ophryoglenina</taxon>
        <taxon>Ichthyophthirius</taxon>
    </lineage>
</organism>
<dbReference type="EMBL" id="GL983901">
    <property type="protein sequence ID" value="EGR31241.1"/>
    <property type="molecule type" value="Genomic_DNA"/>
</dbReference>
<protein>
    <submittedName>
        <fullName evidence="1">Uncharacterized protein</fullName>
    </submittedName>
</protein>
<dbReference type="RefSeq" id="XP_004034727.1">
    <property type="nucleotide sequence ID" value="XM_004034679.1"/>
</dbReference>
<name>G0QU60_ICHMU</name>
<evidence type="ECO:0000313" key="1">
    <source>
        <dbReference type="EMBL" id="EGR31241.1"/>
    </source>
</evidence>
<dbReference type="InParanoid" id="G0QU60"/>
<evidence type="ECO:0000313" key="2">
    <source>
        <dbReference type="Proteomes" id="UP000008983"/>
    </source>
</evidence>
<dbReference type="Proteomes" id="UP000008983">
    <property type="component" value="Unassembled WGS sequence"/>
</dbReference>